<evidence type="ECO:0000256" key="6">
    <source>
        <dbReference type="ARBA" id="ARBA00023121"/>
    </source>
</evidence>
<dbReference type="GO" id="GO:0042147">
    <property type="term" value="P:retrograde transport, endosome to Golgi"/>
    <property type="evidence" value="ECO:0007669"/>
    <property type="project" value="InterPro"/>
</dbReference>
<keyword evidence="6" id="KW-0446">Lipid-binding</keyword>
<name>A0A6C1E473_SACPS</name>
<feature type="region of interest" description="Disordered" evidence="9">
    <location>
        <begin position="1"/>
        <end position="99"/>
    </location>
</feature>
<evidence type="ECO:0000256" key="3">
    <source>
        <dbReference type="ARBA" id="ARBA00022448"/>
    </source>
</evidence>
<evidence type="ECO:0000256" key="1">
    <source>
        <dbReference type="ARBA" id="ARBA00004481"/>
    </source>
</evidence>
<evidence type="ECO:0000256" key="2">
    <source>
        <dbReference type="ARBA" id="ARBA00010883"/>
    </source>
</evidence>
<feature type="compositionally biased region" description="Low complexity" evidence="9">
    <location>
        <begin position="503"/>
        <end position="513"/>
    </location>
</feature>
<evidence type="ECO:0000313" key="12">
    <source>
        <dbReference type="Proteomes" id="UP000501346"/>
    </source>
</evidence>
<dbReference type="EMBL" id="CP048999">
    <property type="protein sequence ID" value="QID83740.1"/>
    <property type="molecule type" value="Genomic_DNA"/>
</dbReference>
<dbReference type="InterPro" id="IPR036871">
    <property type="entry name" value="PX_dom_sf"/>
</dbReference>
<dbReference type="Pfam" id="PF00787">
    <property type="entry name" value="PX"/>
    <property type="match status" value="1"/>
</dbReference>
<sequence length="630" mass="71246">MDRNIFDGLQEQHSSASEMDLSEEDNNPFVGTHHLYASGIGTGIGGARPTNTNTNSPPSSSSFPTSPVHSSSAGSSRASTASSTSSHAVVEAEAEAETEPFVSLSMSTTTTTPKNIPHNVNGPEHIQIIDAGDFKDPWGKHAIGYVILYENNKIIRRYSEFHSLRQSLARLLPTIIIPPIPSKHSLLKYIWNPINATNDSKVITTRKKMLNSFLCNCLNIEEINDDIVFQKFLNPEFNWKDVLSSSPIIILPLNNLLAPPLSPTKPSPLHSILPIPSNSSLKNYNLIWQQHITMKSHNEVSNLPIEVIQNEPQFTHIENLFQNYKRIIALLLKNIRSNKSHFHSLSTYFAELGAYYNAFSLENDTAMPNGDDKHRRNLNNPMLEIIGHIEKIGHSFDIIYISSEILIEKYNSMLEDPINELSQFLNESFKVLNFKKLKFLQYKILEKLIIEKETKLTNLTEIENQLQKINDNLANSAMLADDNNMTDTRGNEPNAVKKDTRSLSKSSTNSSSSGHQNEIRIGTSKLNYKTSTPTMNLNKLEIKQLTEQERSKQIKQLTQDLTKLKDCLSICVSDMLEINTSSYKSLMYAYNHIHLTIAKILKFFTTNFKAWIRECLENWKLAKSQIDQSL</sequence>
<feature type="region of interest" description="Disordered" evidence="9">
    <location>
        <begin position="481"/>
        <end position="518"/>
    </location>
</feature>
<dbReference type="OrthoDB" id="289314at2759"/>
<evidence type="ECO:0000313" key="11">
    <source>
        <dbReference type="EMBL" id="QID83740.1"/>
    </source>
</evidence>
<keyword evidence="5" id="KW-0653">Protein transport</keyword>
<dbReference type="GO" id="GO:0035091">
    <property type="term" value="F:phosphatidylinositol binding"/>
    <property type="evidence" value="ECO:0007669"/>
    <property type="project" value="InterPro"/>
</dbReference>
<reference evidence="11 12" key="1">
    <citation type="journal article" date="2019" name="BMC Genomics">
        <title>Chromosome level assembly and comparative genome analysis confirm lager-brewing yeasts originated from a single hybridization.</title>
        <authorList>
            <person name="Salazar A.N."/>
            <person name="Gorter de Vries A.R."/>
            <person name="van den Broek M."/>
            <person name="Brouwers N."/>
            <person name="de la Torre Cortes P."/>
            <person name="Kuijpers N.G.A."/>
            <person name="Daran J.G."/>
            <person name="Abeel T."/>
        </authorList>
    </citation>
    <scope>NUCLEOTIDE SEQUENCE [LARGE SCALE GENOMIC DNA]</scope>
    <source>
        <strain evidence="11 12">CBS 1483</strain>
    </source>
</reference>
<evidence type="ECO:0000256" key="8">
    <source>
        <dbReference type="SAM" id="Coils"/>
    </source>
</evidence>
<dbReference type="AlphaFoldDB" id="A0A6C1E473"/>
<evidence type="ECO:0000256" key="7">
    <source>
        <dbReference type="ARBA" id="ARBA00023136"/>
    </source>
</evidence>
<dbReference type="InterPro" id="IPR001683">
    <property type="entry name" value="PX_dom"/>
</dbReference>
<feature type="compositionally biased region" description="Low complexity" evidence="9">
    <location>
        <begin position="49"/>
        <end position="91"/>
    </location>
</feature>
<dbReference type="SUPFAM" id="SSF64268">
    <property type="entry name" value="PX domain"/>
    <property type="match status" value="1"/>
</dbReference>
<gene>
    <name evidence="11" type="primary">SNX41_2</name>
    <name evidence="11" type="ORF">GRS66_006217</name>
</gene>
<dbReference type="PROSITE" id="PS50195">
    <property type="entry name" value="PX"/>
    <property type="match status" value="1"/>
</dbReference>
<accession>A0A6C1E473</accession>
<evidence type="ECO:0000256" key="4">
    <source>
        <dbReference type="ARBA" id="ARBA00022753"/>
    </source>
</evidence>
<dbReference type="PANTHER" id="PTHR46979:SF2">
    <property type="entry name" value="SORTING NEXIN-41"/>
    <property type="match status" value="1"/>
</dbReference>
<dbReference type="CDD" id="cd06867">
    <property type="entry name" value="PX_SNX41_42"/>
    <property type="match status" value="1"/>
</dbReference>
<feature type="coiled-coil region" evidence="8">
    <location>
        <begin position="445"/>
        <end position="479"/>
    </location>
</feature>
<comment type="subcellular location">
    <subcellularLocation>
        <location evidence="1">Endosome membrane</location>
        <topology evidence="1">Peripheral membrane protein</topology>
    </subcellularLocation>
</comment>
<feature type="domain" description="PX" evidence="10">
    <location>
        <begin position="82"/>
        <end position="239"/>
    </location>
</feature>
<keyword evidence="7" id="KW-0472">Membrane</keyword>
<dbReference type="Gene3D" id="3.30.1520.10">
    <property type="entry name" value="Phox-like domain"/>
    <property type="match status" value="1"/>
</dbReference>
<comment type="similarity">
    <text evidence="2">Belongs to the sorting nexin family.</text>
</comment>
<keyword evidence="8" id="KW-0175">Coiled coil</keyword>
<dbReference type="GO" id="GO:0005829">
    <property type="term" value="C:cytosol"/>
    <property type="evidence" value="ECO:0007669"/>
    <property type="project" value="GOC"/>
</dbReference>
<dbReference type="SMART" id="SM00312">
    <property type="entry name" value="PX"/>
    <property type="match status" value="1"/>
</dbReference>
<keyword evidence="4" id="KW-0967">Endosome</keyword>
<evidence type="ECO:0000256" key="5">
    <source>
        <dbReference type="ARBA" id="ARBA00022927"/>
    </source>
</evidence>
<organism evidence="11 12">
    <name type="scientific">Saccharomyces pastorianus</name>
    <name type="common">Lager yeast</name>
    <name type="synonym">Saccharomyces cerevisiae x Saccharomyces eubayanus</name>
    <dbReference type="NCBI Taxonomy" id="27292"/>
    <lineage>
        <taxon>Eukaryota</taxon>
        <taxon>Fungi</taxon>
        <taxon>Dikarya</taxon>
        <taxon>Ascomycota</taxon>
        <taxon>Saccharomycotina</taxon>
        <taxon>Saccharomycetes</taxon>
        <taxon>Saccharomycetales</taxon>
        <taxon>Saccharomycetaceae</taxon>
        <taxon>Saccharomyces</taxon>
    </lineage>
</organism>
<evidence type="ECO:0000259" key="10">
    <source>
        <dbReference type="PROSITE" id="PS50195"/>
    </source>
</evidence>
<dbReference type="InterPro" id="IPR051079">
    <property type="entry name" value="Sorting_Nexin_Autophagy"/>
</dbReference>
<evidence type="ECO:0000256" key="9">
    <source>
        <dbReference type="SAM" id="MobiDB-lite"/>
    </source>
</evidence>
<keyword evidence="12" id="KW-1185">Reference proteome</keyword>
<keyword evidence="3" id="KW-0813">Transport</keyword>
<dbReference type="InterPro" id="IPR044106">
    <property type="entry name" value="PX_Snx41/Atg20"/>
</dbReference>
<proteinExistence type="inferred from homology"/>
<dbReference type="GO" id="GO:0015031">
    <property type="term" value="P:protein transport"/>
    <property type="evidence" value="ECO:0007669"/>
    <property type="project" value="UniProtKB-KW"/>
</dbReference>
<dbReference type="GO" id="GO:0010008">
    <property type="term" value="C:endosome membrane"/>
    <property type="evidence" value="ECO:0007669"/>
    <property type="project" value="UniProtKB-SubCell"/>
</dbReference>
<protein>
    <submittedName>
        <fullName evidence="11">Sorting nexin-41</fullName>
    </submittedName>
</protein>
<dbReference type="Proteomes" id="UP000501346">
    <property type="component" value="Chromosome SeII-SeIV"/>
</dbReference>
<dbReference type="PANTHER" id="PTHR46979">
    <property type="entry name" value="SORTING NEXIN-41"/>
    <property type="match status" value="1"/>
</dbReference>